<dbReference type="InterPro" id="IPR043128">
    <property type="entry name" value="Rev_trsase/Diguanyl_cyclase"/>
</dbReference>
<dbReference type="Gene3D" id="3.30.70.270">
    <property type="match status" value="1"/>
</dbReference>
<organism evidence="1 2">
    <name type="scientific">Rhizobium laguerreae</name>
    <dbReference type="NCBI Taxonomy" id="1076926"/>
    <lineage>
        <taxon>Bacteria</taxon>
        <taxon>Pseudomonadati</taxon>
        <taxon>Pseudomonadota</taxon>
        <taxon>Alphaproteobacteria</taxon>
        <taxon>Hyphomicrobiales</taxon>
        <taxon>Rhizobiaceae</taxon>
        <taxon>Rhizobium/Agrobacterium group</taxon>
        <taxon>Rhizobium</taxon>
    </lineage>
</organism>
<accession>A0ABR6GF77</accession>
<gene>
    <name evidence="1" type="ORF">FHS25_004720</name>
</gene>
<dbReference type="Proteomes" id="UP000542811">
    <property type="component" value="Unassembled WGS sequence"/>
</dbReference>
<evidence type="ECO:0000313" key="2">
    <source>
        <dbReference type="Proteomes" id="UP000542811"/>
    </source>
</evidence>
<protein>
    <submittedName>
        <fullName evidence="1">GGDEF domain-containing protein</fullName>
    </submittedName>
</protein>
<comment type="caution">
    <text evidence="1">The sequence shown here is derived from an EMBL/GenBank/DDBJ whole genome shotgun (WGS) entry which is preliminary data.</text>
</comment>
<name>A0ABR6GF77_9HYPH</name>
<dbReference type="EMBL" id="JACHXX010000007">
    <property type="protein sequence ID" value="MBB3164223.1"/>
    <property type="molecule type" value="Genomic_DNA"/>
</dbReference>
<reference evidence="1 2" key="1">
    <citation type="submission" date="2020-08" db="EMBL/GenBank/DDBJ databases">
        <title>Genomic Encyclopedia of Type Strains, Phase III (KMG-III): the genomes of soil and plant-associated and newly described type strains.</title>
        <authorList>
            <person name="Whitman W."/>
        </authorList>
    </citation>
    <scope>NUCLEOTIDE SEQUENCE [LARGE SCALE GENOMIC DNA]</scope>
    <source>
        <strain evidence="1 2">CECT 8280</strain>
    </source>
</reference>
<keyword evidence="2" id="KW-1185">Reference proteome</keyword>
<proteinExistence type="predicted"/>
<evidence type="ECO:0000313" key="1">
    <source>
        <dbReference type="EMBL" id="MBB3164223.1"/>
    </source>
</evidence>
<sequence length="60" mass="6456">MPVYDDAAIVAERVRLAIEAADIPLPSGDVRKVTASFGCAGRANKATNRNFEDLVKRAPK</sequence>